<gene>
    <name evidence="4" type="ORF">MENT_LOCUS11657</name>
</gene>
<feature type="signal peptide" evidence="3">
    <location>
        <begin position="1"/>
        <end position="20"/>
    </location>
</feature>
<dbReference type="AlphaFoldDB" id="A0A6V7UDL9"/>
<name>A0A6V7UDL9_MELEN</name>
<evidence type="ECO:0000256" key="3">
    <source>
        <dbReference type="SAM" id="SignalP"/>
    </source>
</evidence>
<evidence type="ECO:0000256" key="1">
    <source>
        <dbReference type="SAM" id="Coils"/>
    </source>
</evidence>
<feature type="coiled-coil region" evidence="1">
    <location>
        <begin position="135"/>
        <end position="176"/>
    </location>
</feature>
<keyword evidence="3" id="KW-0732">Signal</keyword>
<keyword evidence="1" id="KW-0175">Coiled coil</keyword>
<sequence>MNLKFSLIFFFLVLYEGIEGGLVTLKEPPPVLNGQIQHVLTSDKNGGVEYSNIPVYGRKMLNEFEMGKSGGDKEVGGSKGEQGIESKTAKLNTVQDKGDKKSKKLKNKKIREEKFTTTTDWSAGNPFAALDGLKEEGKKNKKKKLNKAIEKTKIENNNEEKEEENCNQNCEEVVCEDEEEIGGFWLFKFYE</sequence>
<feature type="chain" id="PRO_5027781249" evidence="3">
    <location>
        <begin position="21"/>
        <end position="191"/>
    </location>
</feature>
<evidence type="ECO:0000256" key="2">
    <source>
        <dbReference type="SAM" id="MobiDB-lite"/>
    </source>
</evidence>
<evidence type="ECO:0000313" key="4">
    <source>
        <dbReference type="EMBL" id="CAD2154861.1"/>
    </source>
</evidence>
<proteinExistence type="predicted"/>
<evidence type="ECO:0000313" key="5">
    <source>
        <dbReference type="Proteomes" id="UP000580250"/>
    </source>
</evidence>
<dbReference type="Proteomes" id="UP000580250">
    <property type="component" value="Unassembled WGS sequence"/>
</dbReference>
<feature type="region of interest" description="Disordered" evidence="2">
    <location>
        <begin position="68"/>
        <end position="87"/>
    </location>
</feature>
<comment type="caution">
    <text evidence="4">The sequence shown here is derived from an EMBL/GenBank/DDBJ whole genome shotgun (WGS) entry which is preliminary data.</text>
</comment>
<accession>A0A6V7UDL9</accession>
<dbReference type="EMBL" id="CAJEWN010000057">
    <property type="protein sequence ID" value="CAD2154861.1"/>
    <property type="molecule type" value="Genomic_DNA"/>
</dbReference>
<reference evidence="4 5" key="1">
    <citation type="submission" date="2020-08" db="EMBL/GenBank/DDBJ databases">
        <authorList>
            <person name="Koutsovoulos G."/>
            <person name="Danchin GJ E."/>
        </authorList>
    </citation>
    <scope>NUCLEOTIDE SEQUENCE [LARGE SCALE GENOMIC DNA]</scope>
</reference>
<protein>
    <submittedName>
        <fullName evidence="4">Uncharacterized protein</fullName>
    </submittedName>
</protein>
<organism evidence="4 5">
    <name type="scientific">Meloidogyne enterolobii</name>
    <name type="common">Root-knot nematode worm</name>
    <name type="synonym">Meloidogyne mayaguensis</name>
    <dbReference type="NCBI Taxonomy" id="390850"/>
    <lineage>
        <taxon>Eukaryota</taxon>
        <taxon>Metazoa</taxon>
        <taxon>Ecdysozoa</taxon>
        <taxon>Nematoda</taxon>
        <taxon>Chromadorea</taxon>
        <taxon>Rhabditida</taxon>
        <taxon>Tylenchina</taxon>
        <taxon>Tylenchomorpha</taxon>
        <taxon>Tylenchoidea</taxon>
        <taxon>Meloidogynidae</taxon>
        <taxon>Meloidogyninae</taxon>
        <taxon>Meloidogyne</taxon>
    </lineage>
</organism>